<accession>A0A1D1W0R4</accession>
<organism evidence="1 2">
    <name type="scientific">Ramazzottius varieornatus</name>
    <name type="common">Water bear</name>
    <name type="synonym">Tardigrade</name>
    <dbReference type="NCBI Taxonomy" id="947166"/>
    <lineage>
        <taxon>Eukaryota</taxon>
        <taxon>Metazoa</taxon>
        <taxon>Ecdysozoa</taxon>
        <taxon>Tardigrada</taxon>
        <taxon>Eutardigrada</taxon>
        <taxon>Parachela</taxon>
        <taxon>Hypsibioidea</taxon>
        <taxon>Ramazzottiidae</taxon>
        <taxon>Ramazzottius</taxon>
    </lineage>
</organism>
<keyword evidence="2" id="KW-1185">Reference proteome</keyword>
<sequence length="122" mass="13218">MDIECRQAGNANGVISKGLLGTGTLPLSLSAIRAHLAISTAKMNITIAAPLTNKQHVFDISNILVAWLVFRPSWYMRRSPGPAGYDCLLVYSGEISLSIISKSIFHLSIQYNGLPVYRPASS</sequence>
<gene>
    <name evidence="1" type="primary">RvY_17055-1</name>
    <name evidence="1" type="synonym">RvY_17055.1</name>
    <name evidence="1" type="ORF">RvY_17055</name>
</gene>
<dbReference type="Proteomes" id="UP000186922">
    <property type="component" value="Unassembled WGS sequence"/>
</dbReference>
<proteinExistence type="predicted"/>
<evidence type="ECO:0000313" key="2">
    <source>
        <dbReference type="Proteomes" id="UP000186922"/>
    </source>
</evidence>
<evidence type="ECO:0000313" key="1">
    <source>
        <dbReference type="EMBL" id="GAV07182.1"/>
    </source>
</evidence>
<comment type="caution">
    <text evidence="1">The sequence shown here is derived from an EMBL/GenBank/DDBJ whole genome shotgun (WGS) entry which is preliminary data.</text>
</comment>
<protein>
    <submittedName>
        <fullName evidence="1">Uncharacterized protein</fullName>
    </submittedName>
</protein>
<dbReference type="EMBL" id="BDGG01000014">
    <property type="protein sequence ID" value="GAV07182.1"/>
    <property type="molecule type" value="Genomic_DNA"/>
</dbReference>
<name>A0A1D1W0R4_RAMVA</name>
<reference evidence="1 2" key="1">
    <citation type="journal article" date="2016" name="Nat. Commun.">
        <title>Extremotolerant tardigrade genome and improved radiotolerance of human cultured cells by tardigrade-unique protein.</title>
        <authorList>
            <person name="Hashimoto T."/>
            <person name="Horikawa D.D."/>
            <person name="Saito Y."/>
            <person name="Kuwahara H."/>
            <person name="Kozuka-Hata H."/>
            <person name="Shin-I T."/>
            <person name="Minakuchi Y."/>
            <person name="Ohishi K."/>
            <person name="Motoyama A."/>
            <person name="Aizu T."/>
            <person name="Enomoto A."/>
            <person name="Kondo K."/>
            <person name="Tanaka S."/>
            <person name="Hara Y."/>
            <person name="Koshikawa S."/>
            <person name="Sagara H."/>
            <person name="Miura T."/>
            <person name="Yokobori S."/>
            <person name="Miyagawa K."/>
            <person name="Suzuki Y."/>
            <person name="Kubo T."/>
            <person name="Oyama M."/>
            <person name="Kohara Y."/>
            <person name="Fujiyama A."/>
            <person name="Arakawa K."/>
            <person name="Katayama T."/>
            <person name="Toyoda A."/>
            <person name="Kunieda T."/>
        </authorList>
    </citation>
    <scope>NUCLEOTIDE SEQUENCE [LARGE SCALE GENOMIC DNA]</scope>
    <source>
        <strain evidence="1 2">YOKOZUNA-1</strain>
    </source>
</reference>
<dbReference type="AlphaFoldDB" id="A0A1D1W0R4"/>